<dbReference type="AlphaFoldDB" id="A0AAD6UIE8"/>
<evidence type="ECO:0000313" key="3">
    <source>
        <dbReference type="Proteomes" id="UP001222325"/>
    </source>
</evidence>
<accession>A0AAD6UIE8</accession>
<keyword evidence="3" id="KW-1185">Reference proteome</keyword>
<reference evidence="1" key="1">
    <citation type="submission" date="2023-03" db="EMBL/GenBank/DDBJ databases">
        <title>Massive genome expansion in bonnet fungi (Mycena s.s.) driven by repeated elements and novel gene families across ecological guilds.</title>
        <authorList>
            <consortium name="Lawrence Berkeley National Laboratory"/>
            <person name="Harder C.B."/>
            <person name="Miyauchi S."/>
            <person name="Viragh M."/>
            <person name="Kuo A."/>
            <person name="Thoen E."/>
            <person name="Andreopoulos B."/>
            <person name="Lu D."/>
            <person name="Skrede I."/>
            <person name="Drula E."/>
            <person name="Henrissat B."/>
            <person name="Morin E."/>
            <person name="Kohler A."/>
            <person name="Barry K."/>
            <person name="LaButti K."/>
            <person name="Morin E."/>
            <person name="Salamov A."/>
            <person name="Lipzen A."/>
            <person name="Mereny Z."/>
            <person name="Hegedus B."/>
            <person name="Baldrian P."/>
            <person name="Stursova M."/>
            <person name="Weitz H."/>
            <person name="Taylor A."/>
            <person name="Grigoriev I.V."/>
            <person name="Nagy L.G."/>
            <person name="Martin F."/>
            <person name="Kauserud H."/>
        </authorList>
    </citation>
    <scope>NUCLEOTIDE SEQUENCE</scope>
    <source>
        <strain evidence="1">CBHHK173m</strain>
    </source>
</reference>
<comment type="caution">
    <text evidence="1">The sequence shown here is derived from an EMBL/GenBank/DDBJ whole genome shotgun (WGS) entry which is preliminary data.</text>
</comment>
<dbReference type="EMBL" id="JARJCN010000002">
    <property type="protein sequence ID" value="KAJ7103388.1"/>
    <property type="molecule type" value="Genomic_DNA"/>
</dbReference>
<organism evidence="1 3">
    <name type="scientific">Mycena belliarum</name>
    <dbReference type="NCBI Taxonomy" id="1033014"/>
    <lineage>
        <taxon>Eukaryota</taxon>
        <taxon>Fungi</taxon>
        <taxon>Dikarya</taxon>
        <taxon>Basidiomycota</taxon>
        <taxon>Agaricomycotina</taxon>
        <taxon>Agaricomycetes</taxon>
        <taxon>Agaricomycetidae</taxon>
        <taxon>Agaricales</taxon>
        <taxon>Marasmiineae</taxon>
        <taxon>Mycenaceae</taxon>
        <taxon>Mycena</taxon>
    </lineage>
</organism>
<protein>
    <submittedName>
        <fullName evidence="1">Uncharacterized protein</fullName>
    </submittedName>
</protein>
<evidence type="ECO:0000313" key="1">
    <source>
        <dbReference type="EMBL" id="KAJ7103388.1"/>
    </source>
</evidence>
<evidence type="ECO:0000313" key="2">
    <source>
        <dbReference type="EMBL" id="KAJ7103390.1"/>
    </source>
</evidence>
<dbReference type="EMBL" id="JARJCN010000002">
    <property type="protein sequence ID" value="KAJ7103390.1"/>
    <property type="molecule type" value="Genomic_DNA"/>
</dbReference>
<gene>
    <name evidence="1" type="ORF">B0H15DRAFT_812101</name>
    <name evidence="2" type="ORF">B0H15DRAFT_812103</name>
</gene>
<sequence>MYSGARKSIGAKCSVHGAPFAMWPRAFSLASGQFAGVKVPRDGTARTCTLQILLKNTCMQMRRPRCERAKLLACRTSRNTCEPGCSACMVLPQQAQVLHACNVHSKDGTVDVSARRSRSTLLGMLRLHDGCATQVCRCDGDVLAILEGGCLIDVRSSARLPDTYHILTRLAVVPDLSTYLFQLAPTLRVLVLSNLMDSATCTLDATVAGHQCTASSRQAAGPPWDSMWGHNTHEYCRVPMLSIPTLWPRHSPRICATSESVR</sequence>
<proteinExistence type="predicted"/>
<name>A0AAD6UIE8_9AGAR</name>
<dbReference type="Proteomes" id="UP001222325">
    <property type="component" value="Unassembled WGS sequence"/>
</dbReference>